<evidence type="ECO:0000313" key="3">
    <source>
        <dbReference type="Proteomes" id="UP000001555"/>
    </source>
</evidence>
<dbReference type="EMBL" id="ABJB010272891">
    <property type="status" value="NOT_ANNOTATED_CDS"/>
    <property type="molecule type" value="Genomic_DNA"/>
</dbReference>
<gene>
    <name evidence="1" type="ORF">IscW_ISCW004188</name>
</gene>
<dbReference type="AlphaFoldDB" id="B7PF96"/>
<dbReference type="VEuPathDB" id="VectorBase:ISCI004188"/>
<sequence length="62" mass="6749">MFSLVNCFGFANKRWEGETEAASGFTSNISSRRQIKNRVGALPSGRLPPGFGRAGNVIIHHC</sequence>
<reference evidence="2" key="2">
    <citation type="submission" date="2020-05" db="UniProtKB">
        <authorList>
            <consortium name="EnsemblMetazoa"/>
        </authorList>
    </citation>
    <scope>IDENTIFICATION</scope>
    <source>
        <strain evidence="2">wikel</strain>
    </source>
</reference>
<name>B7PF96_IXOSC</name>
<keyword evidence="3" id="KW-1185">Reference proteome</keyword>
<dbReference type="Proteomes" id="UP000001555">
    <property type="component" value="Unassembled WGS sequence"/>
</dbReference>
<protein>
    <submittedName>
        <fullName evidence="1 2">Uncharacterized protein</fullName>
    </submittedName>
</protein>
<reference evidence="1 3" key="1">
    <citation type="submission" date="2008-03" db="EMBL/GenBank/DDBJ databases">
        <title>Annotation of Ixodes scapularis.</title>
        <authorList>
            <consortium name="Ixodes scapularis Genome Project Consortium"/>
            <person name="Caler E."/>
            <person name="Hannick L.I."/>
            <person name="Bidwell S."/>
            <person name="Joardar V."/>
            <person name="Thiagarajan M."/>
            <person name="Amedeo P."/>
            <person name="Galinsky K.J."/>
            <person name="Schobel S."/>
            <person name="Inman J."/>
            <person name="Hostetler J."/>
            <person name="Miller J."/>
            <person name="Hammond M."/>
            <person name="Megy K."/>
            <person name="Lawson D."/>
            <person name="Kodira C."/>
            <person name="Sutton G."/>
            <person name="Meyer J."/>
            <person name="Hill C.A."/>
            <person name="Birren B."/>
            <person name="Nene V."/>
            <person name="Collins F."/>
            <person name="Alarcon-Chaidez F."/>
            <person name="Wikel S."/>
            <person name="Strausberg R."/>
        </authorList>
    </citation>
    <scope>NUCLEOTIDE SEQUENCE [LARGE SCALE GENOMIC DNA]</scope>
    <source>
        <strain evidence="3">Wikel</strain>
        <strain evidence="1">Wikel colony</strain>
    </source>
</reference>
<organism>
    <name type="scientific">Ixodes scapularis</name>
    <name type="common">Black-legged tick</name>
    <name type="synonym">Deer tick</name>
    <dbReference type="NCBI Taxonomy" id="6945"/>
    <lineage>
        <taxon>Eukaryota</taxon>
        <taxon>Metazoa</taxon>
        <taxon>Ecdysozoa</taxon>
        <taxon>Arthropoda</taxon>
        <taxon>Chelicerata</taxon>
        <taxon>Arachnida</taxon>
        <taxon>Acari</taxon>
        <taxon>Parasitiformes</taxon>
        <taxon>Ixodida</taxon>
        <taxon>Ixodoidea</taxon>
        <taxon>Ixodidae</taxon>
        <taxon>Ixodinae</taxon>
        <taxon>Ixodes</taxon>
    </lineage>
</organism>
<dbReference type="EnsemblMetazoa" id="ISCW004188-RA">
    <property type="protein sequence ID" value="ISCW004188-PA"/>
    <property type="gene ID" value="ISCW004188"/>
</dbReference>
<proteinExistence type="predicted"/>
<accession>B7PF96</accession>
<evidence type="ECO:0000313" key="1">
    <source>
        <dbReference type="EMBL" id="EEC05268.1"/>
    </source>
</evidence>
<dbReference type="VEuPathDB" id="VectorBase:ISCW004188"/>
<evidence type="ECO:0000313" key="2">
    <source>
        <dbReference type="EnsemblMetazoa" id="ISCW004188-PA"/>
    </source>
</evidence>
<dbReference type="HOGENOM" id="CLU_2906573_0_0_1"/>
<dbReference type="InParanoid" id="B7PF96"/>
<dbReference type="PaxDb" id="6945-B7PF96"/>
<dbReference type="EMBL" id="DS700558">
    <property type="protein sequence ID" value="EEC05268.1"/>
    <property type="molecule type" value="Genomic_DNA"/>
</dbReference>